<evidence type="ECO:0000313" key="1">
    <source>
        <dbReference type="EMBL" id="SEG47340.1"/>
    </source>
</evidence>
<dbReference type="EMBL" id="FNUT01000008">
    <property type="protein sequence ID" value="SEG47340.1"/>
    <property type="molecule type" value="Genomic_DNA"/>
</dbReference>
<proteinExistence type="predicted"/>
<evidence type="ECO:0000313" key="2">
    <source>
        <dbReference type="Proteomes" id="UP000236731"/>
    </source>
</evidence>
<gene>
    <name evidence="1" type="ORF">SAMN05421877_108122</name>
</gene>
<name>A0A1H6AGH8_9SPHI</name>
<sequence>MSSPHTESSPSLGYIAQPVMAQEDSSIRDHSICMDAGLLQTKE</sequence>
<dbReference type="Proteomes" id="UP000236731">
    <property type="component" value="Unassembled WGS sequence"/>
</dbReference>
<protein>
    <submittedName>
        <fullName evidence="1">Uncharacterized protein</fullName>
    </submittedName>
</protein>
<organism evidence="1 2">
    <name type="scientific">Sphingobacterium lactis</name>
    <dbReference type="NCBI Taxonomy" id="797291"/>
    <lineage>
        <taxon>Bacteria</taxon>
        <taxon>Pseudomonadati</taxon>
        <taxon>Bacteroidota</taxon>
        <taxon>Sphingobacteriia</taxon>
        <taxon>Sphingobacteriales</taxon>
        <taxon>Sphingobacteriaceae</taxon>
        <taxon>Sphingobacterium</taxon>
    </lineage>
</organism>
<keyword evidence="2" id="KW-1185">Reference proteome</keyword>
<accession>A0A1H6AGH8</accession>
<reference evidence="2" key="1">
    <citation type="submission" date="2016-10" db="EMBL/GenBank/DDBJ databases">
        <authorList>
            <person name="Varghese N."/>
            <person name="Submissions S."/>
        </authorList>
    </citation>
    <scope>NUCLEOTIDE SEQUENCE [LARGE SCALE GENOMIC DNA]</scope>
    <source>
        <strain evidence="2">DSM 22361</strain>
    </source>
</reference>
<dbReference type="AlphaFoldDB" id="A0A1H6AGH8"/>